<accession>A0AAV9X9A3</accession>
<name>A0AAV9X9A3_9PEZI</name>
<dbReference type="SUPFAM" id="SSF51306">
    <property type="entry name" value="LexA/Signal peptidase"/>
    <property type="match status" value="1"/>
</dbReference>
<keyword evidence="4" id="KW-0645">Protease</keyword>
<dbReference type="PRINTS" id="PR00727">
    <property type="entry name" value="LEADERPTASE"/>
</dbReference>
<dbReference type="GO" id="GO:0006465">
    <property type="term" value="P:signal peptide processing"/>
    <property type="evidence" value="ECO:0007669"/>
    <property type="project" value="InterPro"/>
</dbReference>
<dbReference type="GO" id="GO:0042720">
    <property type="term" value="C:mitochondrial inner membrane peptidase complex"/>
    <property type="evidence" value="ECO:0007669"/>
    <property type="project" value="InterPro"/>
</dbReference>
<keyword evidence="8" id="KW-1133">Transmembrane helix</keyword>
<keyword evidence="10" id="KW-0472">Membrane</keyword>
<dbReference type="InterPro" id="IPR037730">
    <property type="entry name" value="IMP2"/>
</dbReference>
<feature type="domain" description="Peptidase S26" evidence="12">
    <location>
        <begin position="40"/>
        <end position="120"/>
    </location>
</feature>
<evidence type="ECO:0000256" key="4">
    <source>
        <dbReference type="ARBA" id="ARBA00022670"/>
    </source>
</evidence>
<dbReference type="GO" id="GO:0006627">
    <property type="term" value="P:protein processing involved in protein targeting to mitochondrion"/>
    <property type="evidence" value="ECO:0007669"/>
    <property type="project" value="InterPro"/>
</dbReference>
<keyword evidence="5" id="KW-0812">Transmembrane</keyword>
<evidence type="ECO:0000256" key="5">
    <source>
        <dbReference type="ARBA" id="ARBA00022692"/>
    </source>
</evidence>
<dbReference type="GO" id="GO:0004252">
    <property type="term" value="F:serine-type endopeptidase activity"/>
    <property type="evidence" value="ECO:0007669"/>
    <property type="project" value="InterPro"/>
</dbReference>
<organism evidence="13 14">
    <name type="scientific">Orbilia ellipsospora</name>
    <dbReference type="NCBI Taxonomy" id="2528407"/>
    <lineage>
        <taxon>Eukaryota</taxon>
        <taxon>Fungi</taxon>
        <taxon>Dikarya</taxon>
        <taxon>Ascomycota</taxon>
        <taxon>Pezizomycotina</taxon>
        <taxon>Orbiliomycetes</taxon>
        <taxon>Orbiliales</taxon>
        <taxon>Orbiliaceae</taxon>
        <taxon>Orbilia</taxon>
    </lineage>
</organism>
<dbReference type="Pfam" id="PF10502">
    <property type="entry name" value="Peptidase_S26"/>
    <property type="match status" value="1"/>
</dbReference>
<comment type="similarity">
    <text evidence="2">Belongs to the peptidase S26 family. IMP2 subfamily.</text>
</comment>
<feature type="active site" evidence="11">
    <location>
        <position position="62"/>
    </location>
</feature>
<dbReference type="Gene3D" id="2.10.109.10">
    <property type="entry name" value="Umud Fragment, subunit A"/>
    <property type="match status" value="1"/>
</dbReference>
<evidence type="ECO:0000259" key="12">
    <source>
        <dbReference type="Pfam" id="PF10502"/>
    </source>
</evidence>
<dbReference type="InterPro" id="IPR036286">
    <property type="entry name" value="LexA/Signal_pep-like_sf"/>
</dbReference>
<evidence type="ECO:0000256" key="10">
    <source>
        <dbReference type="ARBA" id="ARBA00023136"/>
    </source>
</evidence>
<dbReference type="EMBL" id="JAVHJO010000009">
    <property type="protein sequence ID" value="KAK6537637.1"/>
    <property type="molecule type" value="Genomic_DNA"/>
</dbReference>
<protein>
    <recommendedName>
        <fullName evidence="3">Mitochondrial inner membrane protease subunit 2</fullName>
    </recommendedName>
</protein>
<gene>
    <name evidence="13" type="ORF">TWF694_011811</name>
</gene>
<feature type="active site" evidence="11">
    <location>
        <position position="110"/>
    </location>
</feature>
<proteinExistence type="inferred from homology"/>
<evidence type="ECO:0000256" key="11">
    <source>
        <dbReference type="PIRSR" id="PIRSR600223-1"/>
    </source>
</evidence>
<reference evidence="13 14" key="1">
    <citation type="submission" date="2019-10" db="EMBL/GenBank/DDBJ databases">
        <authorList>
            <person name="Palmer J.M."/>
        </authorList>
    </citation>
    <scope>NUCLEOTIDE SEQUENCE [LARGE SCALE GENOMIC DNA]</scope>
    <source>
        <strain evidence="13 14">TWF694</strain>
    </source>
</reference>
<dbReference type="InterPro" id="IPR000223">
    <property type="entry name" value="Pept_S26A_signal_pept_1"/>
</dbReference>
<keyword evidence="9" id="KW-0496">Mitochondrion</keyword>
<evidence type="ECO:0000313" key="14">
    <source>
        <dbReference type="Proteomes" id="UP001365542"/>
    </source>
</evidence>
<dbReference type="InterPro" id="IPR019533">
    <property type="entry name" value="Peptidase_S26"/>
</dbReference>
<dbReference type="AlphaFoldDB" id="A0AAV9X9A3"/>
<evidence type="ECO:0000256" key="3">
    <source>
        <dbReference type="ARBA" id="ARBA00013650"/>
    </source>
</evidence>
<keyword evidence="7" id="KW-0378">Hydrolase</keyword>
<evidence type="ECO:0000256" key="9">
    <source>
        <dbReference type="ARBA" id="ARBA00023128"/>
    </source>
</evidence>
<evidence type="ECO:0000313" key="13">
    <source>
        <dbReference type="EMBL" id="KAK6537637.1"/>
    </source>
</evidence>
<dbReference type="CDD" id="cd06530">
    <property type="entry name" value="S26_SPase_I"/>
    <property type="match status" value="1"/>
</dbReference>
<dbReference type="PANTHER" id="PTHR46041:SF2">
    <property type="entry name" value="MITOCHONDRIAL INNER MEMBRANE PROTEASE SUBUNIT 2"/>
    <property type="match status" value="1"/>
</dbReference>
<keyword evidence="14" id="KW-1185">Reference proteome</keyword>
<comment type="caution">
    <text evidence="13">The sequence shown here is derived from an EMBL/GenBank/DDBJ whole genome shotgun (WGS) entry which is preliminary data.</text>
</comment>
<evidence type="ECO:0000256" key="2">
    <source>
        <dbReference type="ARBA" id="ARBA00007066"/>
    </source>
</evidence>
<sequence>MQSPAGKGGGGAATGAGRAATALRLPKLSPPLKLTLGIISWLPVAIFFFDNIYHISWVSGRSMYPTFLPDSNAGTRDLILLKKWNARYDLKRGEVVVYRSPVNPEVTAIKRIVGIEGDVVFPKPPFPGRSEVVVPRNHVWVEGDDIHSHDSNHFGAISANLIQAKVTHIVWPFSRLGPVEKNLPLSTQKRVIPIEQQAVTVWSR</sequence>
<comment type="subcellular location">
    <subcellularLocation>
        <location evidence="1">Mitochondrion inner membrane</location>
        <topology evidence="1">Single-pass membrane protein</topology>
    </subcellularLocation>
</comment>
<evidence type="ECO:0000256" key="7">
    <source>
        <dbReference type="ARBA" id="ARBA00022801"/>
    </source>
</evidence>
<keyword evidence="6" id="KW-0999">Mitochondrion inner membrane</keyword>
<evidence type="ECO:0000256" key="6">
    <source>
        <dbReference type="ARBA" id="ARBA00022792"/>
    </source>
</evidence>
<evidence type="ECO:0000256" key="1">
    <source>
        <dbReference type="ARBA" id="ARBA00004434"/>
    </source>
</evidence>
<dbReference type="PANTHER" id="PTHR46041">
    <property type="entry name" value="MITOCHONDRIAL INNER MEMBRANE PROTEASE SUBUNIT 2"/>
    <property type="match status" value="1"/>
</dbReference>
<dbReference type="Proteomes" id="UP001365542">
    <property type="component" value="Unassembled WGS sequence"/>
</dbReference>
<evidence type="ECO:0000256" key="8">
    <source>
        <dbReference type="ARBA" id="ARBA00022989"/>
    </source>
</evidence>